<feature type="region of interest" description="Disordered" evidence="1">
    <location>
        <begin position="26"/>
        <end position="70"/>
    </location>
</feature>
<reference evidence="2 3" key="1">
    <citation type="submission" date="2018-12" db="EMBL/GenBank/DDBJ databases">
        <authorList>
            <consortium name="Pathogen Informatics"/>
        </authorList>
    </citation>
    <scope>NUCLEOTIDE SEQUENCE [LARGE SCALE GENOMIC DNA]</scope>
    <source>
        <strain evidence="2 3">NCTC13071</strain>
    </source>
</reference>
<dbReference type="KEGG" id="poc:NCTC13071_00996"/>
<dbReference type="RefSeq" id="WP_004371304.1">
    <property type="nucleotide sequence ID" value="NZ_CAJPPY010000030.1"/>
</dbReference>
<accession>A0A3S4TE70</accession>
<dbReference type="EMBL" id="LR134384">
    <property type="protein sequence ID" value="VEH15010.1"/>
    <property type="molecule type" value="Genomic_DNA"/>
</dbReference>
<evidence type="ECO:0000313" key="2">
    <source>
        <dbReference type="EMBL" id="VEH15010.1"/>
    </source>
</evidence>
<name>A0A3S4TE70_9BACT</name>
<sequence length="70" mass="7923">MKKKEYIIPKIEVTHIDAEEMLHLPGASRFDNNGDGKDDTFPVLPGLDDDDDAIGAKPNPWGTWDQNNWE</sequence>
<evidence type="ECO:0000313" key="3">
    <source>
        <dbReference type="Proteomes" id="UP000274578"/>
    </source>
</evidence>
<dbReference type="AlphaFoldDB" id="A0A3S4TE70"/>
<evidence type="ECO:0000256" key="1">
    <source>
        <dbReference type="SAM" id="MobiDB-lite"/>
    </source>
</evidence>
<proteinExistence type="predicted"/>
<gene>
    <name evidence="2" type="ORF">NCTC13071_00996</name>
</gene>
<dbReference type="Proteomes" id="UP000274578">
    <property type="component" value="Chromosome 1"/>
</dbReference>
<organism evidence="2 3">
    <name type="scientific">Segatella oris</name>
    <dbReference type="NCBI Taxonomy" id="28135"/>
    <lineage>
        <taxon>Bacteria</taxon>
        <taxon>Pseudomonadati</taxon>
        <taxon>Bacteroidota</taxon>
        <taxon>Bacteroidia</taxon>
        <taxon>Bacteroidales</taxon>
        <taxon>Prevotellaceae</taxon>
        <taxon>Segatella</taxon>
    </lineage>
</organism>
<protein>
    <submittedName>
        <fullName evidence="2">Uncharacterized protein</fullName>
    </submittedName>
</protein>
<dbReference type="GeneID" id="85011861"/>